<feature type="domain" description="HTH LytTR-type" evidence="1">
    <location>
        <begin position="4"/>
        <end position="108"/>
    </location>
</feature>
<dbReference type="GO" id="GO:0000156">
    <property type="term" value="F:phosphorelay response regulator activity"/>
    <property type="evidence" value="ECO:0007669"/>
    <property type="project" value="InterPro"/>
</dbReference>
<proteinExistence type="predicted"/>
<dbReference type="Pfam" id="PF04397">
    <property type="entry name" value="LytTR"/>
    <property type="match status" value="1"/>
</dbReference>
<dbReference type="PROSITE" id="PS50930">
    <property type="entry name" value="HTH_LYTTR"/>
    <property type="match status" value="1"/>
</dbReference>
<keyword evidence="3" id="KW-1185">Reference proteome</keyword>
<reference evidence="2 3" key="1">
    <citation type="journal article" date="2014" name="Int. J. Syst. Evol. Microbiol.">
        <title>Phylogenomics and the dynamic genome evolution of the genus Streptococcus.</title>
        <authorList>
            <consortium name="The Broad Institute Genome Sequencing Platform"/>
            <person name="Richards V.P."/>
            <person name="Palmer S.R."/>
            <person name="Pavinski Bitar P.D."/>
            <person name="Qin X."/>
            <person name="Weinstock G.M."/>
            <person name="Highlander S.K."/>
            <person name="Town C.D."/>
            <person name="Burne R.A."/>
            <person name="Stanhope M.J."/>
        </authorList>
    </citation>
    <scope>NUCLEOTIDE SEQUENCE [LARGE SCALE GENOMIC DNA]</scope>
    <source>
        <strain evidence="2 3">2285-97</strain>
    </source>
</reference>
<gene>
    <name evidence="2" type="ORF">STRUR_0527</name>
</gene>
<dbReference type="PANTHER" id="PTHR37299:SF1">
    <property type="entry name" value="STAGE 0 SPORULATION PROTEIN A HOMOLOG"/>
    <property type="match status" value="1"/>
</dbReference>
<organism evidence="2 3">
    <name type="scientific">Streptococcus urinalis 2285-97</name>
    <dbReference type="NCBI Taxonomy" id="764291"/>
    <lineage>
        <taxon>Bacteria</taxon>
        <taxon>Bacillati</taxon>
        <taxon>Bacillota</taxon>
        <taxon>Bacilli</taxon>
        <taxon>Lactobacillales</taxon>
        <taxon>Streptococcaceae</taxon>
        <taxon>Streptococcus</taxon>
    </lineage>
</organism>
<name>G5KCT0_9STRE</name>
<dbReference type="SMART" id="SM00850">
    <property type="entry name" value="LytTR"/>
    <property type="match status" value="1"/>
</dbReference>
<keyword evidence="2" id="KW-0238">DNA-binding</keyword>
<dbReference type="AlphaFoldDB" id="G5KCT0"/>
<dbReference type="Proteomes" id="UP000005388">
    <property type="component" value="Unassembled WGS sequence"/>
</dbReference>
<protein>
    <submittedName>
        <fullName evidence="2">LytTr DNA-binding domain protein</fullName>
    </submittedName>
</protein>
<dbReference type="InterPro" id="IPR007492">
    <property type="entry name" value="LytTR_DNA-bd_dom"/>
</dbReference>
<comment type="caution">
    <text evidence="2">The sequence shown here is derived from an EMBL/GenBank/DDBJ whole genome shotgun (WGS) entry which is preliminary data.</text>
</comment>
<sequence length="109" mass="13107">MKYFIVEKNNQLYHINQHDVYYVYTKNDAPHLVFYCTEDGEFYNRTTLKALLEQKSYLFKRCHRSVIINLEKVKSLDPQKRLISFSRSIQSVVASRRYFKTILEEFKAG</sequence>
<dbReference type="GO" id="GO:0003677">
    <property type="term" value="F:DNA binding"/>
    <property type="evidence" value="ECO:0007669"/>
    <property type="project" value="UniProtKB-KW"/>
</dbReference>
<evidence type="ECO:0000259" key="1">
    <source>
        <dbReference type="PROSITE" id="PS50930"/>
    </source>
</evidence>
<dbReference type="eggNOG" id="COG3279">
    <property type="taxonomic scope" value="Bacteria"/>
</dbReference>
<dbReference type="EMBL" id="AEUZ02000001">
    <property type="protein sequence ID" value="EHJ56218.1"/>
    <property type="molecule type" value="Genomic_DNA"/>
</dbReference>
<dbReference type="Gene3D" id="2.40.50.1020">
    <property type="entry name" value="LytTr DNA-binding domain"/>
    <property type="match status" value="1"/>
</dbReference>
<evidence type="ECO:0000313" key="3">
    <source>
        <dbReference type="Proteomes" id="UP000005388"/>
    </source>
</evidence>
<dbReference type="RefSeq" id="WP_006738984.1">
    <property type="nucleotide sequence ID" value="NZ_AEUZ02000001.1"/>
</dbReference>
<dbReference type="STRING" id="764291.STRUR_0527"/>
<accession>G5KCT0</accession>
<dbReference type="PANTHER" id="PTHR37299">
    <property type="entry name" value="TRANSCRIPTIONAL REGULATOR-RELATED"/>
    <property type="match status" value="1"/>
</dbReference>
<evidence type="ECO:0000313" key="2">
    <source>
        <dbReference type="EMBL" id="EHJ56218.1"/>
    </source>
</evidence>
<dbReference type="InterPro" id="IPR046947">
    <property type="entry name" value="LytR-like"/>
</dbReference>